<organism evidence="1 2">
    <name type="scientific">Papaver atlanticum</name>
    <dbReference type="NCBI Taxonomy" id="357466"/>
    <lineage>
        <taxon>Eukaryota</taxon>
        <taxon>Viridiplantae</taxon>
        <taxon>Streptophyta</taxon>
        <taxon>Embryophyta</taxon>
        <taxon>Tracheophyta</taxon>
        <taxon>Spermatophyta</taxon>
        <taxon>Magnoliopsida</taxon>
        <taxon>Ranunculales</taxon>
        <taxon>Papaveraceae</taxon>
        <taxon>Papaveroideae</taxon>
        <taxon>Papaver</taxon>
    </lineage>
</organism>
<dbReference type="Proteomes" id="UP001202328">
    <property type="component" value="Unassembled WGS sequence"/>
</dbReference>
<keyword evidence="2" id="KW-1185">Reference proteome</keyword>
<dbReference type="EMBL" id="JAJJMB010016246">
    <property type="protein sequence ID" value="KAI3848371.1"/>
    <property type="molecule type" value="Genomic_DNA"/>
</dbReference>
<gene>
    <name evidence="1" type="ORF">MKW98_005751</name>
</gene>
<dbReference type="AlphaFoldDB" id="A0AAD4S0D7"/>
<protein>
    <submittedName>
        <fullName evidence="1">Uncharacterized protein</fullName>
    </submittedName>
</protein>
<reference evidence="1" key="1">
    <citation type="submission" date="2022-04" db="EMBL/GenBank/DDBJ databases">
        <title>A functionally conserved STORR gene fusion in Papaver species that diverged 16.8 million years ago.</title>
        <authorList>
            <person name="Catania T."/>
        </authorList>
    </citation>
    <scope>NUCLEOTIDE SEQUENCE</scope>
    <source>
        <strain evidence="1">S-188037</strain>
    </source>
</reference>
<accession>A0AAD4S0D7</accession>
<evidence type="ECO:0000313" key="1">
    <source>
        <dbReference type="EMBL" id="KAI3848371.1"/>
    </source>
</evidence>
<proteinExistence type="predicted"/>
<sequence>MNRLVARVALRRDDAELVVVNNSFIACSVIIQCLGDDLQHDLLMMKIRTVEQDERPLSFRLNVDEKLVAALCTQIQGGGRDPEGT</sequence>
<evidence type="ECO:0000313" key="2">
    <source>
        <dbReference type="Proteomes" id="UP001202328"/>
    </source>
</evidence>
<name>A0AAD4S0D7_9MAGN</name>
<comment type="caution">
    <text evidence="1">The sequence shown here is derived from an EMBL/GenBank/DDBJ whole genome shotgun (WGS) entry which is preliminary data.</text>
</comment>
<dbReference type="PROSITE" id="PS51257">
    <property type="entry name" value="PROKAR_LIPOPROTEIN"/>
    <property type="match status" value="1"/>
</dbReference>